<keyword evidence="1" id="KW-1133">Transmembrane helix</keyword>
<feature type="non-terminal residue" evidence="2">
    <location>
        <position position="195"/>
    </location>
</feature>
<dbReference type="Proteomes" id="UP001155660">
    <property type="component" value="Chromosome A15"/>
</dbReference>
<evidence type="ECO:0000313" key="2">
    <source>
        <dbReference type="RefSeq" id="XP_042627697.1"/>
    </source>
</evidence>
<dbReference type="AlphaFoldDB" id="A0A9R0BA76"/>
<reference evidence="2" key="1">
    <citation type="submission" date="2025-08" db="UniProtKB">
        <authorList>
            <consortium name="RefSeq"/>
        </authorList>
    </citation>
    <scope>IDENTIFICATION</scope>
    <source>
        <tissue evidence="2">Muscle</tissue>
    </source>
</reference>
<accession>A0A9R0BA76</accession>
<dbReference type="RefSeq" id="XP_042627697.1">
    <property type="nucleotide sequence ID" value="XM_042771763.1"/>
</dbReference>
<evidence type="ECO:0000256" key="1">
    <source>
        <dbReference type="SAM" id="Phobius"/>
    </source>
</evidence>
<name>A0A9R0BA76_CYPCA</name>
<sequence>MRDCTMNTAKREWRVWTLGLLFHFGFWWRNLAVTILCGLLLHIDAENNYATTSLFLTDTRKAVNHSNDFHSFLFCITYRIHFCLICSGKIHIQVHGDTGHTSAFLSPFKVPLHQWCRHSLEILGRVVKSSIACMEGQQKFVSTAEHIFGKNVMLDDTHGYFVIGGGKFIRGIGGYYGPATYYHIQGLPADQVGYG</sequence>
<gene>
    <name evidence="2" type="primary">LOC122134300</name>
</gene>
<dbReference type="GeneID" id="122134300"/>
<dbReference type="PANTHER" id="PTHR44444:SF4">
    <property type="entry name" value="PROTEIN SEL-1 HOMOLOG 3 ISOFORM X1"/>
    <property type="match status" value="1"/>
</dbReference>
<dbReference type="OrthoDB" id="272077at2759"/>
<dbReference type="PANTHER" id="PTHR44444">
    <property type="entry name" value="PROTEIN SEL-1 HOMOLOG 3"/>
    <property type="match status" value="1"/>
</dbReference>
<dbReference type="InterPro" id="IPR042756">
    <property type="entry name" value="Sel-1L3"/>
</dbReference>
<organism evidence="2">
    <name type="scientific">Cyprinus carpio</name>
    <name type="common">Common carp</name>
    <dbReference type="NCBI Taxonomy" id="7962"/>
    <lineage>
        <taxon>Eukaryota</taxon>
        <taxon>Metazoa</taxon>
        <taxon>Chordata</taxon>
        <taxon>Craniata</taxon>
        <taxon>Vertebrata</taxon>
        <taxon>Euteleostomi</taxon>
        <taxon>Actinopterygii</taxon>
        <taxon>Neopterygii</taxon>
        <taxon>Teleostei</taxon>
        <taxon>Ostariophysi</taxon>
        <taxon>Cypriniformes</taxon>
        <taxon>Cyprinidae</taxon>
        <taxon>Cyprininae</taxon>
        <taxon>Cyprinus</taxon>
    </lineage>
</organism>
<protein>
    <submittedName>
        <fullName evidence="2">Protein sel-1 homolog 3-like</fullName>
    </submittedName>
</protein>
<feature type="transmembrane region" description="Helical" evidence="1">
    <location>
        <begin position="20"/>
        <end position="43"/>
    </location>
</feature>
<dbReference type="KEGG" id="ccar:122134300"/>
<keyword evidence="1" id="KW-0812">Transmembrane</keyword>
<keyword evidence="1" id="KW-0472">Membrane</keyword>
<proteinExistence type="predicted"/>